<dbReference type="EMBL" id="MU001672">
    <property type="protein sequence ID" value="KAF2461200.1"/>
    <property type="molecule type" value="Genomic_DNA"/>
</dbReference>
<dbReference type="AlphaFoldDB" id="A0A6A6PB86"/>
<evidence type="ECO:0000313" key="2">
    <source>
        <dbReference type="Proteomes" id="UP000799766"/>
    </source>
</evidence>
<protein>
    <submittedName>
        <fullName evidence="1">Uncharacterized protein</fullName>
    </submittedName>
</protein>
<keyword evidence="2" id="KW-1185">Reference proteome</keyword>
<reference evidence="1" key="1">
    <citation type="journal article" date="2020" name="Stud. Mycol.">
        <title>101 Dothideomycetes genomes: a test case for predicting lifestyles and emergence of pathogens.</title>
        <authorList>
            <person name="Haridas S."/>
            <person name="Albert R."/>
            <person name="Binder M."/>
            <person name="Bloem J."/>
            <person name="Labutti K."/>
            <person name="Salamov A."/>
            <person name="Andreopoulos B."/>
            <person name="Baker S."/>
            <person name="Barry K."/>
            <person name="Bills G."/>
            <person name="Bluhm B."/>
            <person name="Cannon C."/>
            <person name="Castanera R."/>
            <person name="Culley D."/>
            <person name="Daum C."/>
            <person name="Ezra D."/>
            <person name="Gonzalez J."/>
            <person name="Henrissat B."/>
            <person name="Kuo A."/>
            <person name="Liang C."/>
            <person name="Lipzen A."/>
            <person name="Lutzoni F."/>
            <person name="Magnuson J."/>
            <person name="Mondo S."/>
            <person name="Nolan M."/>
            <person name="Ohm R."/>
            <person name="Pangilinan J."/>
            <person name="Park H.-J."/>
            <person name="Ramirez L."/>
            <person name="Alfaro M."/>
            <person name="Sun H."/>
            <person name="Tritt A."/>
            <person name="Yoshinaga Y."/>
            <person name="Zwiers L.-H."/>
            <person name="Turgeon B."/>
            <person name="Goodwin S."/>
            <person name="Spatafora J."/>
            <person name="Crous P."/>
            <person name="Grigoriev I."/>
        </authorList>
    </citation>
    <scope>NUCLEOTIDE SEQUENCE</scope>
    <source>
        <strain evidence="1">ATCC 16933</strain>
    </source>
</reference>
<accession>A0A6A6PB86</accession>
<name>A0A6A6PB86_9PEZI</name>
<gene>
    <name evidence="1" type="ORF">BDY21DRAFT_334634</name>
</gene>
<organism evidence="1 2">
    <name type="scientific">Lineolata rhizophorae</name>
    <dbReference type="NCBI Taxonomy" id="578093"/>
    <lineage>
        <taxon>Eukaryota</taxon>
        <taxon>Fungi</taxon>
        <taxon>Dikarya</taxon>
        <taxon>Ascomycota</taxon>
        <taxon>Pezizomycotina</taxon>
        <taxon>Dothideomycetes</taxon>
        <taxon>Dothideomycetes incertae sedis</taxon>
        <taxon>Lineolatales</taxon>
        <taxon>Lineolataceae</taxon>
        <taxon>Lineolata</taxon>
    </lineage>
</organism>
<evidence type="ECO:0000313" key="1">
    <source>
        <dbReference type="EMBL" id="KAF2461200.1"/>
    </source>
</evidence>
<proteinExistence type="predicted"/>
<sequence>MVEGHGALQVPSLDAPEAQLLHGSEVGFGHGDGAGVGAGSVPELGGIPVDPRLSAGVGADMGAGTGHVGFEGEPMGLGGMGMGFGLGPHSMELEWVSREWWFQAILWDLRGSGTDTYFFLLLILGRVEFCDGDAGVGSEVLGVVGAIKDGCHLCVGSSAKPV</sequence>
<dbReference type="Proteomes" id="UP000799766">
    <property type="component" value="Unassembled WGS sequence"/>
</dbReference>